<keyword evidence="1" id="KW-0812">Transmembrane</keyword>
<accession>A0AA49JTI5</accession>
<keyword evidence="1" id="KW-1133">Transmembrane helix</keyword>
<protein>
    <submittedName>
        <fullName evidence="2">Uncharacterized protein</fullName>
    </submittedName>
</protein>
<sequence length="55" mass="5535">MLYATIGTREGSYLVISGPQFDKANTVVLFGSLGLMYLLLSSAIGGVAAGIALGG</sequence>
<feature type="transmembrane region" description="Helical" evidence="1">
    <location>
        <begin position="27"/>
        <end position="53"/>
    </location>
</feature>
<name>A0AA49JTI5_9BACT</name>
<evidence type="ECO:0000313" key="3">
    <source>
        <dbReference type="EMBL" id="WKW14558.1"/>
    </source>
</evidence>
<dbReference type="KEGG" id="pspc:Strain318_000905"/>
<evidence type="ECO:0000313" key="2">
    <source>
        <dbReference type="EMBL" id="WKW11648.1"/>
    </source>
</evidence>
<accession>A0AA49JZ84</accession>
<evidence type="ECO:0000313" key="4">
    <source>
        <dbReference type="Proteomes" id="UP001229955"/>
    </source>
</evidence>
<dbReference type="EMBL" id="CP130613">
    <property type="protein sequence ID" value="WKW14558.1"/>
    <property type="molecule type" value="Genomic_DNA"/>
</dbReference>
<dbReference type="RefSeq" id="WP_367887346.1">
    <property type="nucleotide sequence ID" value="NZ_CP130612.1"/>
</dbReference>
<keyword evidence="1" id="KW-0472">Membrane</keyword>
<dbReference type="EMBL" id="CP130612">
    <property type="protein sequence ID" value="WKW11648.1"/>
    <property type="molecule type" value="Genomic_DNA"/>
</dbReference>
<evidence type="ECO:0000256" key="1">
    <source>
        <dbReference type="SAM" id="Phobius"/>
    </source>
</evidence>
<gene>
    <name evidence="2" type="ORF">Strain138_000905</name>
    <name evidence="3" type="ORF">Strain318_000905</name>
</gene>
<proteinExistence type="predicted"/>
<dbReference type="Proteomes" id="UP001229955">
    <property type="component" value="Chromosome"/>
</dbReference>
<reference evidence="2" key="1">
    <citation type="submission" date="2023-07" db="EMBL/GenBank/DDBJ databases">
        <authorList>
            <person name="Haufschild T."/>
            <person name="Kallscheuer N."/>
            <person name="Hammer J."/>
            <person name="Kohn T."/>
            <person name="Kabuu M."/>
            <person name="Jogler M."/>
            <person name="Wohfarth N."/>
            <person name="Heuer A."/>
            <person name="Rohde M."/>
            <person name="van Teeseling M.C.F."/>
            <person name="Jogler C."/>
        </authorList>
    </citation>
    <scope>NUCLEOTIDE SEQUENCE</scope>
    <source>
        <strain evidence="2">Strain 138</strain>
        <strain evidence="3">Strain 318</strain>
    </source>
</reference>
<keyword evidence="4" id="KW-1185">Reference proteome</keyword>
<dbReference type="AlphaFoldDB" id="A0AA49JTI5"/>
<organism evidence="2">
    <name type="scientific">Pseudogemmatithrix spongiicola</name>
    <dbReference type="NCBI Taxonomy" id="3062599"/>
    <lineage>
        <taxon>Bacteria</taxon>
        <taxon>Pseudomonadati</taxon>
        <taxon>Gemmatimonadota</taxon>
        <taxon>Gemmatimonadia</taxon>
        <taxon>Gemmatimonadales</taxon>
        <taxon>Gemmatimonadaceae</taxon>
        <taxon>Pseudogemmatithrix</taxon>
    </lineage>
</organism>